<reference evidence="5" key="1">
    <citation type="submission" date="2021-10" db="EMBL/GenBank/DDBJ databases">
        <authorList>
            <person name="Piombo E."/>
        </authorList>
    </citation>
    <scope>NUCLEOTIDE SEQUENCE</scope>
</reference>
<keyword evidence="2" id="KW-0808">Transferase</keyword>
<dbReference type="Gene3D" id="3.10.490.10">
    <property type="entry name" value="Gamma-glutamyl cyclotransferase-like"/>
    <property type="match status" value="1"/>
</dbReference>
<evidence type="ECO:0000256" key="1">
    <source>
        <dbReference type="ARBA" id="ARBA00008861"/>
    </source>
</evidence>
<proteinExistence type="inferred from homology"/>
<comment type="similarity">
    <text evidence="1">Belongs to the gamma-glutamylcyclotransferase family.</text>
</comment>
<dbReference type="EMBL" id="CABFNO020001538">
    <property type="protein sequence ID" value="CAG9996324.1"/>
    <property type="molecule type" value="Genomic_DNA"/>
</dbReference>
<dbReference type="InterPro" id="IPR045038">
    <property type="entry name" value="AIG2-like"/>
</dbReference>
<protein>
    <recommendedName>
        <fullName evidence="3">Putative gamma-glutamylcyclotransferase</fullName>
    </recommendedName>
</protein>
<dbReference type="InterPro" id="IPR013024">
    <property type="entry name" value="GGCT-like"/>
</dbReference>
<gene>
    <name evidence="5" type="ORF">CBYS24578_00014479</name>
</gene>
<evidence type="ECO:0000259" key="4">
    <source>
        <dbReference type="Pfam" id="PF06094"/>
    </source>
</evidence>
<organism evidence="5 6">
    <name type="scientific">Clonostachys byssicola</name>
    <dbReference type="NCBI Taxonomy" id="160290"/>
    <lineage>
        <taxon>Eukaryota</taxon>
        <taxon>Fungi</taxon>
        <taxon>Dikarya</taxon>
        <taxon>Ascomycota</taxon>
        <taxon>Pezizomycotina</taxon>
        <taxon>Sordariomycetes</taxon>
        <taxon>Hypocreomycetidae</taxon>
        <taxon>Hypocreales</taxon>
        <taxon>Bionectriaceae</taxon>
        <taxon>Clonostachys</taxon>
    </lineage>
</organism>
<dbReference type="InterPro" id="IPR036568">
    <property type="entry name" value="GGCT-like_sf"/>
</dbReference>
<sequence>MIFRPYHTLTTIVTSEEKDVLPQESAESLTPVFVYGTLCAVPLLAWALMGDASQTDAVKRLIRPARIEGFARYGVKSCDYPAAVKCDGSEIRGYLVTFTNSSQRKKLDDFEGEIYSPTYLTAQILNQNGETSRQYVDAETYLWNGSLENLTMEPWDLEGFIEERLEDWLDLFDGMELPLSPKSDCFEAIKKILDTISPFYKLVDVASNCIFDKLAHE</sequence>
<dbReference type="GO" id="GO:0016740">
    <property type="term" value="F:transferase activity"/>
    <property type="evidence" value="ECO:0007669"/>
    <property type="project" value="UniProtKB-KW"/>
</dbReference>
<accession>A0A9N9Y9X9</accession>
<comment type="caution">
    <text evidence="5">The sequence shown here is derived from an EMBL/GenBank/DDBJ whole genome shotgun (WGS) entry which is preliminary data.</text>
</comment>
<evidence type="ECO:0000313" key="6">
    <source>
        <dbReference type="Proteomes" id="UP000754883"/>
    </source>
</evidence>
<keyword evidence="6" id="KW-1185">Reference proteome</keyword>
<dbReference type="PANTHER" id="PTHR31544:SF2">
    <property type="entry name" value="AIG2-LIKE PROTEIN D"/>
    <property type="match status" value="1"/>
</dbReference>
<dbReference type="InterPro" id="IPR009288">
    <property type="entry name" value="AIG2-like_dom"/>
</dbReference>
<dbReference type="OrthoDB" id="1044435at2759"/>
<dbReference type="PANTHER" id="PTHR31544">
    <property type="entry name" value="AIG2-LIKE PROTEIN D"/>
    <property type="match status" value="1"/>
</dbReference>
<name>A0A9N9Y9X9_9HYPO</name>
<dbReference type="CDD" id="cd06661">
    <property type="entry name" value="GGCT_like"/>
    <property type="match status" value="1"/>
</dbReference>
<evidence type="ECO:0000313" key="5">
    <source>
        <dbReference type="EMBL" id="CAG9996324.1"/>
    </source>
</evidence>
<dbReference type="AlphaFoldDB" id="A0A9N9Y9X9"/>
<evidence type="ECO:0000256" key="3">
    <source>
        <dbReference type="ARBA" id="ARBA00030602"/>
    </source>
</evidence>
<dbReference type="SUPFAM" id="SSF110857">
    <property type="entry name" value="Gamma-glutamyl cyclotransferase-like"/>
    <property type="match status" value="1"/>
</dbReference>
<feature type="domain" description="Gamma-glutamylcyclotransferase AIG2-like" evidence="4">
    <location>
        <begin position="32"/>
        <end position="147"/>
    </location>
</feature>
<dbReference type="Proteomes" id="UP000754883">
    <property type="component" value="Unassembled WGS sequence"/>
</dbReference>
<dbReference type="Pfam" id="PF06094">
    <property type="entry name" value="GGACT"/>
    <property type="match status" value="1"/>
</dbReference>
<evidence type="ECO:0000256" key="2">
    <source>
        <dbReference type="ARBA" id="ARBA00022679"/>
    </source>
</evidence>